<accession>A0AA39HHG4</accession>
<reference evidence="2" key="1">
    <citation type="submission" date="2023-06" db="EMBL/GenBank/DDBJ databases">
        <title>Genomic analysis of the entomopathogenic nematode Steinernema hermaphroditum.</title>
        <authorList>
            <person name="Schwarz E.M."/>
            <person name="Heppert J.K."/>
            <person name="Baniya A."/>
            <person name="Schwartz H.T."/>
            <person name="Tan C.-H."/>
            <person name="Antoshechkin I."/>
            <person name="Sternberg P.W."/>
            <person name="Goodrich-Blair H."/>
            <person name="Dillman A.R."/>
        </authorList>
    </citation>
    <scope>NUCLEOTIDE SEQUENCE</scope>
    <source>
        <strain evidence="2">PS9179</strain>
        <tissue evidence="2">Whole animal</tissue>
    </source>
</reference>
<gene>
    <name evidence="2" type="ORF">QR680_018277</name>
</gene>
<proteinExistence type="predicted"/>
<sequence length="90" mass="10143">MIRLSPLLLALFWILDVADGLVVLSGDTCSSPELRAAIEKSLKEDVAQTLVALREELMTNIKPAHFVIFCVVPLLHPQRRQDHLSRVRVE</sequence>
<comment type="caution">
    <text evidence="2">The sequence shown here is derived from an EMBL/GenBank/DDBJ whole genome shotgun (WGS) entry which is preliminary data.</text>
</comment>
<evidence type="ECO:0008006" key="4">
    <source>
        <dbReference type="Google" id="ProtNLM"/>
    </source>
</evidence>
<protein>
    <recommendedName>
        <fullName evidence="4">Secreted protein</fullName>
    </recommendedName>
</protein>
<keyword evidence="1" id="KW-0732">Signal</keyword>
<evidence type="ECO:0000313" key="3">
    <source>
        <dbReference type="Proteomes" id="UP001175271"/>
    </source>
</evidence>
<organism evidence="2 3">
    <name type="scientific">Steinernema hermaphroditum</name>
    <dbReference type="NCBI Taxonomy" id="289476"/>
    <lineage>
        <taxon>Eukaryota</taxon>
        <taxon>Metazoa</taxon>
        <taxon>Ecdysozoa</taxon>
        <taxon>Nematoda</taxon>
        <taxon>Chromadorea</taxon>
        <taxon>Rhabditida</taxon>
        <taxon>Tylenchina</taxon>
        <taxon>Panagrolaimomorpha</taxon>
        <taxon>Strongyloidoidea</taxon>
        <taxon>Steinernematidae</taxon>
        <taxon>Steinernema</taxon>
    </lineage>
</organism>
<name>A0AA39HHG4_9BILA</name>
<dbReference type="EMBL" id="JAUCMV010000004">
    <property type="protein sequence ID" value="KAK0405951.1"/>
    <property type="molecule type" value="Genomic_DNA"/>
</dbReference>
<dbReference type="Proteomes" id="UP001175271">
    <property type="component" value="Unassembled WGS sequence"/>
</dbReference>
<feature type="chain" id="PRO_5041381984" description="Secreted protein" evidence="1">
    <location>
        <begin position="21"/>
        <end position="90"/>
    </location>
</feature>
<dbReference type="AlphaFoldDB" id="A0AA39HHG4"/>
<keyword evidence="3" id="KW-1185">Reference proteome</keyword>
<evidence type="ECO:0000313" key="2">
    <source>
        <dbReference type="EMBL" id="KAK0405951.1"/>
    </source>
</evidence>
<evidence type="ECO:0000256" key="1">
    <source>
        <dbReference type="SAM" id="SignalP"/>
    </source>
</evidence>
<feature type="signal peptide" evidence="1">
    <location>
        <begin position="1"/>
        <end position="20"/>
    </location>
</feature>